<evidence type="ECO:0000313" key="3">
    <source>
        <dbReference type="Proteomes" id="UP000225605"/>
    </source>
</evidence>
<name>A0A2D0IWC3_9GAMM</name>
<reference evidence="1 3" key="1">
    <citation type="journal article" date="2017" name="Nat. Microbiol.">
        <title>Natural product diversity associated with the nematode symbionts Photorhabdus and Xenorhabdus.</title>
        <authorList>
            <person name="Tobias N.J."/>
            <person name="Wolff H."/>
            <person name="Djahanschiri B."/>
            <person name="Grundmann F."/>
            <person name="Kronenwerth M."/>
            <person name="Shi Y.M."/>
            <person name="Simonyi S."/>
            <person name="Grun P."/>
            <person name="Shapiro-Ilan D."/>
            <person name="Pidot S.J."/>
            <person name="Stinear T.P."/>
            <person name="Ebersberger I."/>
            <person name="Bode H.B."/>
        </authorList>
    </citation>
    <scope>NUCLEOTIDE SEQUENCE [LARGE SCALE GENOMIC DNA]</scope>
    <source>
        <strain evidence="1 3">DSM 16337</strain>
    </source>
</reference>
<dbReference type="EMBL" id="NIBT01000004">
    <property type="protein sequence ID" value="PHM26077.1"/>
    <property type="molecule type" value="Genomic_DNA"/>
</dbReference>
<evidence type="ECO:0000313" key="2">
    <source>
        <dbReference type="EMBL" id="RKE88633.1"/>
    </source>
</evidence>
<gene>
    <name evidence="2" type="ORF">BDE27_3276</name>
    <name evidence="1" type="ORF">Xehl_01139</name>
</gene>
<evidence type="ECO:0000313" key="4">
    <source>
        <dbReference type="Proteomes" id="UP000283568"/>
    </source>
</evidence>
<proteinExistence type="predicted"/>
<comment type="caution">
    <text evidence="1">The sequence shown here is derived from an EMBL/GenBank/DDBJ whole genome shotgun (WGS) entry which is preliminary data.</text>
</comment>
<evidence type="ECO:0000313" key="1">
    <source>
        <dbReference type="EMBL" id="PHM26077.1"/>
    </source>
</evidence>
<keyword evidence="4" id="KW-1185">Reference proteome</keyword>
<dbReference type="AlphaFoldDB" id="A0A2D0IWC3"/>
<dbReference type="Proteomes" id="UP000283568">
    <property type="component" value="Unassembled WGS sequence"/>
</dbReference>
<protein>
    <submittedName>
        <fullName evidence="1">Uncharacterized protein</fullName>
    </submittedName>
</protein>
<sequence length="46" mass="5329">MNAQISIFMPDIESISEMPLRIGREFEMKRILEIAGNLEDRFVGKC</sequence>
<dbReference type="Proteomes" id="UP000225605">
    <property type="component" value="Unassembled WGS sequence"/>
</dbReference>
<organism evidence="1 3">
    <name type="scientific">Xenorhabdus ehlersii</name>
    <dbReference type="NCBI Taxonomy" id="290111"/>
    <lineage>
        <taxon>Bacteria</taxon>
        <taxon>Pseudomonadati</taxon>
        <taxon>Pseudomonadota</taxon>
        <taxon>Gammaproteobacteria</taxon>
        <taxon>Enterobacterales</taxon>
        <taxon>Morganellaceae</taxon>
        <taxon>Xenorhabdus</taxon>
    </lineage>
</organism>
<accession>A0A2D0IWC3</accession>
<reference evidence="2 4" key="2">
    <citation type="submission" date="2018-09" db="EMBL/GenBank/DDBJ databases">
        <title>Genomic Encyclopedia of Archaeal and Bacterial Type Strains, Phase II (KMG-II): from individual species to whole genera.</title>
        <authorList>
            <person name="Goeker M."/>
        </authorList>
    </citation>
    <scope>NUCLEOTIDE SEQUENCE [LARGE SCALE GENOMIC DNA]</scope>
    <source>
        <strain evidence="2 4">DSM 16337</strain>
    </source>
</reference>
<dbReference type="EMBL" id="RAQI01000005">
    <property type="protein sequence ID" value="RKE88633.1"/>
    <property type="molecule type" value="Genomic_DNA"/>
</dbReference>